<keyword evidence="2" id="KW-0812">Transmembrane</keyword>
<protein>
    <submittedName>
        <fullName evidence="3">Uncharacterized protein</fullName>
    </submittedName>
</protein>
<keyword evidence="2" id="KW-1133">Transmembrane helix</keyword>
<sequence>MAKLRCRLCGGKLVNNRCTFCGLDNSCYSRDRTYRKIFSDQRRVERSAERGTPAQPVQQPVQPQPVQKQPVQKQPVRQGSVRPAMPAKTASDPRSVYRKTGAPAPKKSGWIAWITILIIILCAFISFLSSGGFTLPDSFGSITSDGTYSDPSGESIDWDPYTGVTRDIPADGETYETVLGTGAYKTGIHLPEGVYRAELLAGSGSVSISDRENSIYIHNYFGTEEEYDEVAETDDLRLYNGADLDVGEGVLVRLTTDNAQPLTAEPYPAGSTDTYSLPEGEYRAGTGASEIPEGIYDISIAEDESDPFGYASITLLYPNGLSGYYWADSPALATDAEGYTSAGVKNVVIPDGTEISVTYGDIVLTPGQACYDVDYTDYPQQ</sequence>
<evidence type="ECO:0000313" key="4">
    <source>
        <dbReference type="Proteomes" id="UP000823909"/>
    </source>
</evidence>
<organism evidence="3 4">
    <name type="scientific">Candidatus Mediterraneibacter quadrami</name>
    <dbReference type="NCBI Taxonomy" id="2838684"/>
    <lineage>
        <taxon>Bacteria</taxon>
        <taxon>Bacillati</taxon>
        <taxon>Bacillota</taxon>
        <taxon>Clostridia</taxon>
        <taxon>Lachnospirales</taxon>
        <taxon>Lachnospiraceae</taxon>
        <taxon>Mediterraneibacter</taxon>
    </lineage>
</organism>
<feature type="transmembrane region" description="Helical" evidence="2">
    <location>
        <begin position="108"/>
        <end position="128"/>
    </location>
</feature>
<reference evidence="3" key="2">
    <citation type="submission" date="2021-04" db="EMBL/GenBank/DDBJ databases">
        <authorList>
            <person name="Gilroy R."/>
        </authorList>
    </citation>
    <scope>NUCLEOTIDE SEQUENCE</scope>
    <source>
        <strain evidence="3">ChiBcec15-3976</strain>
    </source>
</reference>
<proteinExistence type="predicted"/>
<accession>A0A9D2U7M5</accession>
<evidence type="ECO:0000256" key="2">
    <source>
        <dbReference type="SAM" id="Phobius"/>
    </source>
</evidence>
<feature type="compositionally biased region" description="Basic and acidic residues" evidence="1">
    <location>
        <begin position="39"/>
        <end position="49"/>
    </location>
</feature>
<comment type="caution">
    <text evidence="3">The sequence shown here is derived from an EMBL/GenBank/DDBJ whole genome shotgun (WGS) entry which is preliminary data.</text>
</comment>
<evidence type="ECO:0000256" key="1">
    <source>
        <dbReference type="SAM" id="MobiDB-lite"/>
    </source>
</evidence>
<dbReference type="EMBL" id="DWUU01000026">
    <property type="protein sequence ID" value="HJD42274.1"/>
    <property type="molecule type" value="Genomic_DNA"/>
</dbReference>
<feature type="compositionally biased region" description="Low complexity" evidence="1">
    <location>
        <begin position="55"/>
        <end position="76"/>
    </location>
</feature>
<feature type="region of interest" description="Disordered" evidence="1">
    <location>
        <begin position="39"/>
        <end position="105"/>
    </location>
</feature>
<reference evidence="3" key="1">
    <citation type="journal article" date="2021" name="PeerJ">
        <title>Extensive microbial diversity within the chicken gut microbiome revealed by metagenomics and culture.</title>
        <authorList>
            <person name="Gilroy R."/>
            <person name="Ravi A."/>
            <person name="Getino M."/>
            <person name="Pursley I."/>
            <person name="Horton D.L."/>
            <person name="Alikhan N.F."/>
            <person name="Baker D."/>
            <person name="Gharbi K."/>
            <person name="Hall N."/>
            <person name="Watson M."/>
            <person name="Adriaenssens E.M."/>
            <person name="Foster-Nyarko E."/>
            <person name="Jarju S."/>
            <person name="Secka A."/>
            <person name="Antonio M."/>
            <person name="Oren A."/>
            <person name="Chaudhuri R.R."/>
            <person name="La Ragione R."/>
            <person name="Hildebrand F."/>
            <person name="Pallen M.J."/>
        </authorList>
    </citation>
    <scope>NUCLEOTIDE SEQUENCE</scope>
    <source>
        <strain evidence="3">ChiBcec15-3976</strain>
    </source>
</reference>
<name>A0A9D2U7M5_9FIRM</name>
<dbReference type="AlphaFoldDB" id="A0A9D2U7M5"/>
<gene>
    <name evidence="3" type="ORF">H9910_04600</name>
</gene>
<dbReference type="Proteomes" id="UP000823909">
    <property type="component" value="Unassembled WGS sequence"/>
</dbReference>
<keyword evidence="2" id="KW-0472">Membrane</keyword>
<evidence type="ECO:0000313" key="3">
    <source>
        <dbReference type="EMBL" id="HJD42274.1"/>
    </source>
</evidence>